<dbReference type="InterPro" id="IPR036291">
    <property type="entry name" value="NAD(P)-bd_dom_sf"/>
</dbReference>
<organism evidence="3 4">
    <name type="scientific">Flavobacterium difficile</name>
    <dbReference type="NCBI Taxonomy" id="2709659"/>
    <lineage>
        <taxon>Bacteria</taxon>
        <taxon>Pseudomonadati</taxon>
        <taxon>Bacteroidota</taxon>
        <taxon>Flavobacteriia</taxon>
        <taxon>Flavobacteriales</taxon>
        <taxon>Flavobacteriaceae</taxon>
        <taxon>Flavobacterium</taxon>
    </lineage>
</organism>
<dbReference type="Proteomes" id="UP000800984">
    <property type="component" value="Unassembled WGS sequence"/>
</dbReference>
<dbReference type="SUPFAM" id="SSF51735">
    <property type="entry name" value="NAD(P)-binding Rossmann-fold domains"/>
    <property type="match status" value="1"/>
</dbReference>
<dbReference type="EMBL" id="JAAJBT010000002">
    <property type="protein sequence ID" value="NHM01088.1"/>
    <property type="molecule type" value="Genomic_DNA"/>
</dbReference>
<dbReference type="InterPro" id="IPR001509">
    <property type="entry name" value="Epimerase_deHydtase"/>
</dbReference>
<proteinExistence type="inferred from homology"/>
<evidence type="ECO:0000313" key="4">
    <source>
        <dbReference type="Proteomes" id="UP000800984"/>
    </source>
</evidence>
<comment type="similarity">
    <text evidence="1">Belongs to the NAD(P)-dependent epimerase/dehydratase family.</text>
</comment>
<gene>
    <name evidence="3" type="ORF">G4D72_03075</name>
</gene>
<dbReference type="RefSeq" id="WP_166076144.1">
    <property type="nucleotide sequence ID" value="NZ_JAAJBT010000002.1"/>
</dbReference>
<evidence type="ECO:0000256" key="1">
    <source>
        <dbReference type="ARBA" id="ARBA00007637"/>
    </source>
</evidence>
<name>A0ABX0I1L6_9FLAO</name>
<dbReference type="Pfam" id="PF01370">
    <property type="entry name" value="Epimerase"/>
    <property type="match status" value="1"/>
</dbReference>
<dbReference type="Gene3D" id="3.40.50.720">
    <property type="entry name" value="NAD(P)-binding Rossmann-like Domain"/>
    <property type="match status" value="1"/>
</dbReference>
<keyword evidence="4" id="KW-1185">Reference proteome</keyword>
<protein>
    <submittedName>
        <fullName evidence="3">NAD(P)-dependent oxidoreductase</fullName>
    </submittedName>
</protein>
<reference evidence="3 4" key="1">
    <citation type="submission" date="2020-02" db="EMBL/GenBank/DDBJ databases">
        <authorList>
            <person name="Chen W.-M."/>
        </authorList>
    </citation>
    <scope>NUCLEOTIDE SEQUENCE [LARGE SCALE GENOMIC DNA]</scope>
    <source>
        <strain evidence="3 4">KDG-16</strain>
    </source>
</reference>
<feature type="domain" description="NAD-dependent epimerase/dehydratase" evidence="2">
    <location>
        <begin position="5"/>
        <end position="230"/>
    </location>
</feature>
<evidence type="ECO:0000313" key="3">
    <source>
        <dbReference type="EMBL" id="NHM01088.1"/>
    </source>
</evidence>
<sequence length="302" mass="34050">MKKIAILGCTSFLAQKYVAFFAPYSDYEFVLFGSKPTHETHAFYNYSLPDYPLDLAVLASCDFVFYFSAAGVQANVTTANSLLYSVNVYEPIAISQYLETIDFKGQFITFGSYFEMGYTTAQHYASVKELIHADGQVPNHYCNSKRLLTRYIHGNIHRINWLHFILPTIYGPGENKARLVPYLVDAIQNATPIQVTSGSQIRQYLHVDDVVHLLAKITQSTSNPNGIFNVSTKEAFSIKHIIDTVFETLHFVPNAAVSLIQREDTMMSFLAIDATETSRVFNWNATLSLQDGIKTYITDVTK</sequence>
<evidence type="ECO:0000259" key="2">
    <source>
        <dbReference type="Pfam" id="PF01370"/>
    </source>
</evidence>
<dbReference type="PANTHER" id="PTHR43000">
    <property type="entry name" value="DTDP-D-GLUCOSE 4,6-DEHYDRATASE-RELATED"/>
    <property type="match status" value="1"/>
</dbReference>
<accession>A0ABX0I1L6</accession>
<comment type="caution">
    <text evidence="3">The sequence shown here is derived from an EMBL/GenBank/DDBJ whole genome shotgun (WGS) entry which is preliminary data.</text>
</comment>